<dbReference type="Proteomes" id="UP000249066">
    <property type="component" value="Unassembled WGS sequence"/>
</dbReference>
<accession>A0A2W5AC81</accession>
<dbReference type="EMBL" id="QFNN01000021">
    <property type="protein sequence ID" value="PZO90757.1"/>
    <property type="molecule type" value="Genomic_DNA"/>
</dbReference>
<evidence type="ECO:0000259" key="1">
    <source>
        <dbReference type="Pfam" id="PF02698"/>
    </source>
</evidence>
<protein>
    <recommendedName>
        <fullName evidence="1">DUF218 domain-containing protein</fullName>
    </recommendedName>
</protein>
<dbReference type="Pfam" id="PF02698">
    <property type="entry name" value="DUF218"/>
    <property type="match status" value="1"/>
</dbReference>
<evidence type="ECO:0000313" key="2">
    <source>
        <dbReference type="EMBL" id="PZO90757.1"/>
    </source>
</evidence>
<organism evidence="2 3">
    <name type="scientific">Sphingomonas sanxanigenens</name>
    <dbReference type="NCBI Taxonomy" id="397260"/>
    <lineage>
        <taxon>Bacteria</taxon>
        <taxon>Pseudomonadati</taxon>
        <taxon>Pseudomonadota</taxon>
        <taxon>Alphaproteobacteria</taxon>
        <taxon>Sphingomonadales</taxon>
        <taxon>Sphingomonadaceae</taxon>
        <taxon>Sphingomonas</taxon>
    </lineage>
</organism>
<dbReference type="AlphaFoldDB" id="A0A2W5AC81"/>
<evidence type="ECO:0000313" key="3">
    <source>
        <dbReference type="Proteomes" id="UP000249066"/>
    </source>
</evidence>
<comment type="caution">
    <text evidence="2">The sequence shown here is derived from an EMBL/GenBank/DDBJ whole genome shotgun (WGS) entry which is preliminary data.</text>
</comment>
<sequence length="176" mass="19809">MIRRFVSALLLVYAIGFALFAVLLPRPADDEETDAIVVLTGGAARIERGLTLIEARKAKRMLISGVDRSVRPRDLATRYKTPMRVFDCCVDLGREAVDTRSNADEVATWVRERKYRSVRLVTTDWHMPRAAFEIGRALPPGVMLLKDAVRSNPGFMMLLTEYNKYLLRRAAVVAGL</sequence>
<gene>
    <name evidence="2" type="ORF">DI623_05705</name>
</gene>
<dbReference type="InterPro" id="IPR003848">
    <property type="entry name" value="DUF218"/>
</dbReference>
<feature type="domain" description="DUF218" evidence="1">
    <location>
        <begin position="34"/>
        <end position="137"/>
    </location>
</feature>
<name>A0A2W5AC81_9SPHN</name>
<reference evidence="2 3" key="1">
    <citation type="submission" date="2017-08" db="EMBL/GenBank/DDBJ databases">
        <title>Infants hospitalized years apart are colonized by the same room-sourced microbial strains.</title>
        <authorList>
            <person name="Brooks B."/>
            <person name="Olm M.R."/>
            <person name="Firek B.A."/>
            <person name="Baker R."/>
            <person name="Thomas B.C."/>
            <person name="Morowitz M.J."/>
            <person name="Banfield J.F."/>
        </authorList>
    </citation>
    <scope>NUCLEOTIDE SEQUENCE [LARGE SCALE GENOMIC DNA]</scope>
    <source>
        <strain evidence="2">S2_018_000_R2_101</strain>
    </source>
</reference>
<proteinExistence type="predicted"/>
<dbReference type="CDD" id="cd06259">
    <property type="entry name" value="YdcF-like"/>
    <property type="match status" value="1"/>
</dbReference>